<evidence type="ECO:0000313" key="2">
    <source>
        <dbReference type="Proteomes" id="UP000271098"/>
    </source>
</evidence>
<protein>
    <submittedName>
        <fullName evidence="3">Transglycosylase</fullName>
    </submittedName>
</protein>
<organism evidence="3">
    <name type="scientific">Gongylonema pulchrum</name>
    <dbReference type="NCBI Taxonomy" id="637853"/>
    <lineage>
        <taxon>Eukaryota</taxon>
        <taxon>Metazoa</taxon>
        <taxon>Ecdysozoa</taxon>
        <taxon>Nematoda</taxon>
        <taxon>Chromadorea</taxon>
        <taxon>Rhabditida</taxon>
        <taxon>Spirurina</taxon>
        <taxon>Spiruromorpha</taxon>
        <taxon>Spiruroidea</taxon>
        <taxon>Gongylonematidae</taxon>
        <taxon>Gongylonema</taxon>
    </lineage>
</organism>
<dbReference type="EMBL" id="UYRT01032541">
    <property type="protein sequence ID" value="VDK75207.1"/>
    <property type="molecule type" value="Genomic_DNA"/>
</dbReference>
<reference evidence="3" key="1">
    <citation type="submission" date="2016-06" db="UniProtKB">
        <authorList>
            <consortium name="WormBaseParasite"/>
        </authorList>
    </citation>
    <scope>IDENTIFICATION</scope>
</reference>
<gene>
    <name evidence="1" type="ORF">GPUH_LOCUS9646</name>
</gene>
<accession>A0A183DLQ6</accession>
<evidence type="ECO:0000313" key="3">
    <source>
        <dbReference type="WBParaSite" id="GPUH_0000965801-mRNA-1"/>
    </source>
</evidence>
<evidence type="ECO:0000313" key="1">
    <source>
        <dbReference type="EMBL" id="VDK75207.1"/>
    </source>
</evidence>
<name>A0A183DLQ6_9BILA</name>
<keyword evidence="2" id="KW-1185">Reference proteome</keyword>
<proteinExistence type="predicted"/>
<dbReference type="Proteomes" id="UP000271098">
    <property type="component" value="Unassembled WGS sequence"/>
</dbReference>
<reference evidence="1 2" key="2">
    <citation type="submission" date="2018-11" db="EMBL/GenBank/DDBJ databases">
        <authorList>
            <consortium name="Pathogen Informatics"/>
        </authorList>
    </citation>
    <scope>NUCLEOTIDE SEQUENCE [LARGE SCALE GENOMIC DNA]</scope>
</reference>
<dbReference type="WBParaSite" id="GPUH_0000965801-mRNA-1">
    <property type="protein sequence ID" value="GPUH_0000965801-mRNA-1"/>
    <property type="gene ID" value="GPUH_0000965801"/>
</dbReference>
<sequence length="57" mass="5856">MDMSAIAKVLDTTGSSALKMWMNVPKAFALMATAAILLARTIAAAKRVCSTSSGLPA</sequence>
<dbReference type="AlphaFoldDB" id="A0A183DLQ6"/>